<dbReference type="EMBL" id="CADCUE010000198">
    <property type="protein sequence ID" value="CAA9347389.1"/>
    <property type="molecule type" value="Genomic_DNA"/>
</dbReference>
<sequence>MTGPPDACARPSRATALPPDERRQAIVDAVVPLLVEHGTQVTTRQIAEAAGVAEGTLFRVFDDKAALLHAAAHSLLDPVRTRQALAGLGEELTLEQMVHAVAEQQLRSMTRVMAVLMAVRGTGRPQGSGRPGPPAFVVESSRVLLEELTTLFGRYSDQLRVEPARAALALRALVFGSRQPWAQETDSLTSEEIATILLAGVRRA</sequence>
<evidence type="ECO:0000256" key="4">
    <source>
        <dbReference type="PROSITE-ProRule" id="PRU00335"/>
    </source>
</evidence>
<dbReference type="PANTHER" id="PTHR30055">
    <property type="entry name" value="HTH-TYPE TRANSCRIPTIONAL REGULATOR RUTR"/>
    <property type="match status" value="1"/>
</dbReference>
<feature type="domain" description="HTH tetR-type" evidence="5">
    <location>
        <begin position="20"/>
        <end position="79"/>
    </location>
</feature>
<dbReference type="InterPro" id="IPR009057">
    <property type="entry name" value="Homeodomain-like_sf"/>
</dbReference>
<gene>
    <name evidence="6" type="ORF">AVDCRST_MAG16-2140</name>
</gene>
<keyword evidence="2 4" id="KW-0238">DNA-binding</keyword>
<reference evidence="6" key="1">
    <citation type="submission" date="2020-02" db="EMBL/GenBank/DDBJ databases">
        <authorList>
            <person name="Meier V. D."/>
        </authorList>
    </citation>
    <scope>NUCLEOTIDE SEQUENCE</scope>
    <source>
        <strain evidence="6">AVDCRST_MAG16</strain>
    </source>
</reference>
<dbReference type="GO" id="GO:0003700">
    <property type="term" value="F:DNA-binding transcription factor activity"/>
    <property type="evidence" value="ECO:0007669"/>
    <property type="project" value="TreeGrafter"/>
</dbReference>
<evidence type="ECO:0000256" key="2">
    <source>
        <dbReference type="ARBA" id="ARBA00023125"/>
    </source>
</evidence>
<dbReference type="InterPro" id="IPR050109">
    <property type="entry name" value="HTH-type_TetR-like_transc_reg"/>
</dbReference>
<feature type="DNA-binding region" description="H-T-H motif" evidence="4">
    <location>
        <begin position="42"/>
        <end position="61"/>
    </location>
</feature>
<organism evidence="6">
    <name type="scientific">uncultured Frankineae bacterium</name>
    <dbReference type="NCBI Taxonomy" id="437475"/>
    <lineage>
        <taxon>Bacteria</taxon>
        <taxon>Bacillati</taxon>
        <taxon>Actinomycetota</taxon>
        <taxon>Actinomycetes</taxon>
        <taxon>Frankiales</taxon>
        <taxon>environmental samples</taxon>
    </lineage>
</organism>
<proteinExistence type="predicted"/>
<evidence type="ECO:0000259" key="5">
    <source>
        <dbReference type="PROSITE" id="PS50977"/>
    </source>
</evidence>
<dbReference type="GO" id="GO:0000976">
    <property type="term" value="F:transcription cis-regulatory region binding"/>
    <property type="evidence" value="ECO:0007669"/>
    <property type="project" value="TreeGrafter"/>
</dbReference>
<dbReference type="PROSITE" id="PS50977">
    <property type="entry name" value="HTH_TETR_2"/>
    <property type="match status" value="1"/>
</dbReference>
<keyword evidence="1" id="KW-0805">Transcription regulation</keyword>
<dbReference type="AlphaFoldDB" id="A0A6J4M6K7"/>
<dbReference type="Gene3D" id="1.10.357.10">
    <property type="entry name" value="Tetracycline Repressor, domain 2"/>
    <property type="match status" value="1"/>
</dbReference>
<evidence type="ECO:0000256" key="1">
    <source>
        <dbReference type="ARBA" id="ARBA00023015"/>
    </source>
</evidence>
<dbReference type="InterPro" id="IPR001647">
    <property type="entry name" value="HTH_TetR"/>
</dbReference>
<name>A0A6J4M6K7_9ACTN</name>
<protein>
    <submittedName>
        <fullName evidence="6">Transcriptional regulator, AcrR family</fullName>
    </submittedName>
</protein>
<evidence type="ECO:0000313" key="6">
    <source>
        <dbReference type="EMBL" id="CAA9347389.1"/>
    </source>
</evidence>
<dbReference type="SUPFAM" id="SSF46689">
    <property type="entry name" value="Homeodomain-like"/>
    <property type="match status" value="1"/>
</dbReference>
<evidence type="ECO:0000256" key="3">
    <source>
        <dbReference type="ARBA" id="ARBA00023163"/>
    </source>
</evidence>
<keyword evidence="3" id="KW-0804">Transcription</keyword>
<dbReference type="PANTHER" id="PTHR30055:SF234">
    <property type="entry name" value="HTH-TYPE TRANSCRIPTIONAL REGULATOR BETI"/>
    <property type="match status" value="1"/>
</dbReference>
<dbReference type="PRINTS" id="PR00455">
    <property type="entry name" value="HTHTETR"/>
</dbReference>
<accession>A0A6J4M6K7</accession>
<dbReference type="Pfam" id="PF00440">
    <property type="entry name" value="TetR_N"/>
    <property type="match status" value="1"/>
</dbReference>